<organism evidence="2 3">
    <name type="scientific">Clostridium gelidum</name>
    <dbReference type="NCBI Taxonomy" id="704125"/>
    <lineage>
        <taxon>Bacteria</taxon>
        <taxon>Bacillati</taxon>
        <taxon>Bacillota</taxon>
        <taxon>Clostridia</taxon>
        <taxon>Eubacteriales</taxon>
        <taxon>Clostridiaceae</taxon>
        <taxon>Clostridium</taxon>
    </lineage>
</organism>
<accession>A0ABN6J0V0</accession>
<dbReference type="RefSeq" id="WP_224037775.1">
    <property type="nucleotide sequence ID" value="NZ_AP024849.1"/>
</dbReference>
<dbReference type="InterPro" id="IPR016181">
    <property type="entry name" value="Acyl_CoA_acyltransferase"/>
</dbReference>
<dbReference type="Pfam" id="PF00583">
    <property type="entry name" value="Acetyltransf_1"/>
    <property type="match status" value="1"/>
</dbReference>
<dbReference type="EMBL" id="AP024849">
    <property type="protein sequence ID" value="BCZ46274.1"/>
    <property type="molecule type" value="Genomic_DNA"/>
</dbReference>
<dbReference type="PANTHER" id="PTHR43617:SF22">
    <property type="entry name" value="L-AMINO ACID N-ACETYLTRANSFERASE AAAT"/>
    <property type="match status" value="1"/>
</dbReference>
<dbReference type="SUPFAM" id="SSF55729">
    <property type="entry name" value="Acyl-CoA N-acyltransferases (Nat)"/>
    <property type="match status" value="1"/>
</dbReference>
<name>A0ABN6J0V0_9CLOT</name>
<sequence length="164" mass="19518">MKIRKGNLEDIKEIIKIIKDAIIDMESEGIDQWDSIYPNEDVISNDVYEGNLYVYIDENIIKGFIILNEFQDREYEAIKWKNDTDKNLVIHRLCINPKYKSKGIATTLIEYAERFAKDNKYEAIRLDCFTQNNHACKLYEKNCYEKRGTVTFRKGEFFCFEKEI</sequence>
<evidence type="ECO:0000313" key="3">
    <source>
        <dbReference type="Proteomes" id="UP000824633"/>
    </source>
</evidence>
<dbReference type="InterPro" id="IPR000182">
    <property type="entry name" value="GNAT_dom"/>
</dbReference>
<protein>
    <submittedName>
        <fullName evidence="2">N-acetyltransferase</fullName>
    </submittedName>
</protein>
<dbReference type="Proteomes" id="UP000824633">
    <property type="component" value="Chromosome"/>
</dbReference>
<feature type="domain" description="N-acetyltransferase" evidence="1">
    <location>
        <begin position="1"/>
        <end position="164"/>
    </location>
</feature>
<proteinExistence type="predicted"/>
<dbReference type="Gene3D" id="3.40.630.30">
    <property type="match status" value="1"/>
</dbReference>
<dbReference type="PANTHER" id="PTHR43617">
    <property type="entry name" value="L-AMINO ACID N-ACETYLTRANSFERASE"/>
    <property type="match status" value="1"/>
</dbReference>
<keyword evidence="3" id="KW-1185">Reference proteome</keyword>
<dbReference type="PROSITE" id="PS51186">
    <property type="entry name" value="GNAT"/>
    <property type="match status" value="1"/>
</dbReference>
<evidence type="ECO:0000259" key="1">
    <source>
        <dbReference type="PROSITE" id="PS51186"/>
    </source>
</evidence>
<dbReference type="CDD" id="cd04301">
    <property type="entry name" value="NAT_SF"/>
    <property type="match status" value="1"/>
</dbReference>
<evidence type="ECO:0000313" key="2">
    <source>
        <dbReference type="EMBL" id="BCZ46274.1"/>
    </source>
</evidence>
<dbReference type="InterPro" id="IPR050276">
    <property type="entry name" value="MshD_Acetyltransferase"/>
</dbReference>
<gene>
    <name evidence="2" type="ORF">psyc5s11_23410</name>
</gene>
<reference evidence="3" key="1">
    <citation type="submission" date="2021-07" db="EMBL/GenBank/DDBJ databases">
        <title>Complete genome sequencing of a Clostridium isolate.</title>
        <authorList>
            <person name="Ueki A."/>
            <person name="Tonouchi A."/>
        </authorList>
    </citation>
    <scope>NUCLEOTIDE SEQUENCE [LARGE SCALE GENOMIC DNA]</scope>
    <source>
        <strain evidence="3">C5S11</strain>
    </source>
</reference>